<dbReference type="PANTHER" id="PTHR37694:SF1">
    <property type="entry name" value="SLR8022 PROTEIN"/>
    <property type="match status" value="1"/>
</dbReference>
<dbReference type="RefSeq" id="WP_126724900.1">
    <property type="nucleotide sequence ID" value="NZ_RYZH01000013.1"/>
</dbReference>
<feature type="domain" description="Cupin type-2" evidence="1">
    <location>
        <begin position="37"/>
        <end position="102"/>
    </location>
</feature>
<evidence type="ECO:0000313" key="2">
    <source>
        <dbReference type="EMBL" id="RUL88190.1"/>
    </source>
</evidence>
<dbReference type="OrthoDB" id="9793184at2"/>
<evidence type="ECO:0000313" key="3">
    <source>
        <dbReference type="Proteomes" id="UP000280296"/>
    </source>
</evidence>
<organism evidence="2 3">
    <name type="scientific">Tautonia sociabilis</name>
    <dbReference type="NCBI Taxonomy" id="2080755"/>
    <lineage>
        <taxon>Bacteria</taxon>
        <taxon>Pseudomonadati</taxon>
        <taxon>Planctomycetota</taxon>
        <taxon>Planctomycetia</taxon>
        <taxon>Isosphaerales</taxon>
        <taxon>Isosphaeraceae</taxon>
        <taxon>Tautonia</taxon>
    </lineage>
</organism>
<protein>
    <submittedName>
        <fullName evidence="2">Cupin domain-containing protein</fullName>
    </submittedName>
</protein>
<reference evidence="2 3" key="2">
    <citation type="submission" date="2019-01" db="EMBL/GenBank/DDBJ databases">
        <title>Tautonia sociabilis, a novel thermotolerant planctomycete of Isosphaeraceae family, isolated from a 4000 m deep subterranean habitat.</title>
        <authorList>
            <person name="Kovaleva O.L."/>
            <person name="Elcheninov A.G."/>
            <person name="Van Heerden E."/>
            <person name="Toshchakov S.V."/>
            <person name="Novikov A."/>
            <person name="Bonch-Osmolovskaya E.A."/>
            <person name="Kublanov I.V."/>
        </authorList>
    </citation>
    <scope>NUCLEOTIDE SEQUENCE [LARGE SCALE GENOMIC DNA]</scope>
    <source>
        <strain evidence="2 3">GM2012</strain>
    </source>
</reference>
<evidence type="ECO:0000259" key="1">
    <source>
        <dbReference type="Pfam" id="PF07883"/>
    </source>
</evidence>
<dbReference type="CDD" id="cd02230">
    <property type="entry name" value="cupin_HP0902-like"/>
    <property type="match status" value="1"/>
</dbReference>
<dbReference type="SUPFAM" id="SSF51182">
    <property type="entry name" value="RmlC-like cupins"/>
    <property type="match status" value="1"/>
</dbReference>
<accession>A0A432MLN0</accession>
<dbReference type="InterPro" id="IPR011051">
    <property type="entry name" value="RmlC_Cupin_sf"/>
</dbReference>
<dbReference type="InterPro" id="IPR014710">
    <property type="entry name" value="RmlC-like_jellyroll"/>
</dbReference>
<dbReference type="Pfam" id="PF07883">
    <property type="entry name" value="Cupin_2"/>
    <property type="match status" value="1"/>
</dbReference>
<dbReference type="EMBL" id="RYZH01000013">
    <property type="protein sequence ID" value="RUL88190.1"/>
    <property type="molecule type" value="Genomic_DNA"/>
</dbReference>
<proteinExistence type="predicted"/>
<dbReference type="Gene3D" id="2.60.120.10">
    <property type="entry name" value="Jelly Rolls"/>
    <property type="match status" value="1"/>
</dbReference>
<keyword evidence="3" id="KW-1185">Reference proteome</keyword>
<name>A0A432MLN0_9BACT</name>
<gene>
    <name evidence="2" type="ORF">TsocGM_08620</name>
</gene>
<dbReference type="InterPro" id="IPR013096">
    <property type="entry name" value="Cupin_2"/>
</dbReference>
<reference evidence="2 3" key="1">
    <citation type="submission" date="2018-12" db="EMBL/GenBank/DDBJ databases">
        <authorList>
            <person name="Toschakov S.V."/>
        </authorList>
    </citation>
    <scope>NUCLEOTIDE SEQUENCE [LARGE SCALE GENOMIC DNA]</scope>
    <source>
        <strain evidence="2 3">GM2012</strain>
    </source>
</reference>
<sequence>MGATFTFLADLLQEAEPPADGILSRTIHQDERSKFVLFGFGPGQEPSEHTATMPAALRFLSGRATVRLGIASKEAGPGTFVHMPAGLAHAIRAEEPTVMLLVLFKG</sequence>
<dbReference type="AlphaFoldDB" id="A0A432MLN0"/>
<dbReference type="Proteomes" id="UP000280296">
    <property type="component" value="Unassembled WGS sequence"/>
</dbReference>
<comment type="caution">
    <text evidence="2">The sequence shown here is derived from an EMBL/GenBank/DDBJ whole genome shotgun (WGS) entry which is preliminary data.</text>
</comment>
<dbReference type="PANTHER" id="PTHR37694">
    <property type="entry name" value="SLR8022 PROTEIN"/>
    <property type="match status" value="1"/>
</dbReference>